<evidence type="ECO:0000259" key="12">
    <source>
        <dbReference type="PROSITE" id="PS51140"/>
    </source>
</evidence>
<dbReference type="Proteomes" id="UP000651452">
    <property type="component" value="Unassembled WGS sequence"/>
</dbReference>
<evidence type="ECO:0000256" key="3">
    <source>
        <dbReference type="ARBA" id="ARBA00022786"/>
    </source>
</evidence>
<reference evidence="13" key="1">
    <citation type="submission" date="2018-12" db="EMBL/GenBank/DDBJ databases">
        <authorList>
            <person name="Syme R.A."/>
            <person name="Farfan-Caceres L."/>
            <person name="Lichtenzveig J."/>
        </authorList>
    </citation>
    <scope>NUCLEOTIDE SEQUENCE</scope>
    <source>
        <strain evidence="13">Al4</strain>
    </source>
</reference>
<evidence type="ECO:0000313" key="13">
    <source>
        <dbReference type="EMBL" id="KAF9694093.1"/>
    </source>
</evidence>
<proteinExistence type="inferred from homology"/>
<keyword evidence="4" id="KW-0256">Endoplasmic reticulum</keyword>
<feature type="region of interest" description="Disordered" evidence="10">
    <location>
        <begin position="128"/>
        <end position="162"/>
    </location>
</feature>
<keyword evidence="2 11" id="KW-0812">Transmembrane</keyword>
<sequence length="186" mass="20511">MAEQSINIPQVIVFAIIAFLVYRWYSSKPSANGTRPTANRSVRINPAQIDTIAQMFPQLNRRDIAWDLQRNGGNAAATTERVLSGRTLDSAPASFQLPAAPTTVAPTRPVAAAAKPSHPDLITRYNLTSKLSQTPEPTEEKPKTKAWSADRNERQSNLQRKREEMILAARRKMEEKEKASASGASA</sequence>
<evidence type="ECO:0000256" key="8">
    <source>
        <dbReference type="ARBA" id="ARBA00061383"/>
    </source>
</evidence>
<dbReference type="Pfam" id="PF02845">
    <property type="entry name" value="CUE"/>
    <property type="match status" value="1"/>
</dbReference>
<comment type="similarity">
    <text evidence="8">Belongs to the CUE1 family.</text>
</comment>
<protein>
    <recommendedName>
        <fullName evidence="9">Coupling of ubiquitin conjugation to ER degradation protein 1</fullName>
    </recommendedName>
</protein>
<feature type="domain" description="CUE" evidence="12">
    <location>
        <begin position="44"/>
        <end position="87"/>
    </location>
</feature>
<keyword evidence="14" id="KW-1185">Reference proteome</keyword>
<dbReference type="FunFam" id="1.10.8.10:FF:000050">
    <property type="entry name" value="Related to AMFR protein"/>
    <property type="match status" value="1"/>
</dbReference>
<dbReference type="AlphaFoldDB" id="A0A8H7IZR5"/>
<evidence type="ECO:0000256" key="10">
    <source>
        <dbReference type="SAM" id="MobiDB-lite"/>
    </source>
</evidence>
<keyword evidence="3" id="KW-0833">Ubl conjugation pathway</keyword>
<evidence type="ECO:0000256" key="9">
    <source>
        <dbReference type="ARBA" id="ARBA00072899"/>
    </source>
</evidence>
<name>A0A8H7IZR5_9PLEO</name>
<accession>A0A8H7IZR5</accession>
<evidence type="ECO:0000256" key="2">
    <source>
        <dbReference type="ARBA" id="ARBA00022692"/>
    </source>
</evidence>
<keyword evidence="5 11" id="KW-1133">Transmembrane helix</keyword>
<feature type="compositionally biased region" description="Basic and acidic residues" evidence="10">
    <location>
        <begin position="138"/>
        <end position="162"/>
    </location>
</feature>
<evidence type="ECO:0000256" key="7">
    <source>
        <dbReference type="ARBA" id="ARBA00037847"/>
    </source>
</evidence>
<dbReference type="GO" id="GO:0043130">
    <property type="term" value="F:ubiquitin binding"/>
    <property type="evidence" value="ECO:0007669"/>
    <property type="project" value="InterPro"/>
</dbReference>
<gene>
    <name evidence="13" type="ORF">EKO04_007915</name>
</gene>
<evidence type="ECO:0000313" key="14">
    <source>
        <dbReference type="Proteomes" id="UP000651452"/>
    </source>
</evidence>
<reference evidence="13" key="2">
    <citation type="submission" date="2020-09" db="EMBL/GenBank/DDBJ databases">
        <title>Reference genome assembly for Australian Ascochyta lentis isolate Al4.</title>
        <authorList>
            <person name="Lee R.C."/>
            <person name="Farfan-Caceres L.M."/>
            <person name="Debler J.W."/>
            <person name="Williams A.H."/>
            <person name="Henares B.M."/>
        </authorList>
    </citation>
    <scope>NUCLEOTIDE SEQUENCE</scope>
    <source>
        <strain evidence="13">Al4</strain>
    </source>
</reference>
<evidence type="ECO:0000256" key="4">
    <source>
        <dbReference type="ARBA" id="ARBA00022824"/>
    </source>
</evidence>
<dbReference type="OrthoDB" id="3824970at2759"/>
<evidence type="ECO:0000256" key="5">
    <source>
        <dbReference type="ARBA" id="ARBA00022989"/>
    </source>
</evidence>
<dbReference type="CDD" id="cd14424">
    <property type="entry name" value="CUE_Cue1p_like"/>
    <property type="match status" value="1"/>
</dbReference>
<organism evidence="13 14">
    <name type="scientific">Ascochyta lentis</name>
    <dbReference type="NCBI Taxonomy" id="205686"/>
    <lineage>
        <taxon>Eukaryota</taxon>
        <taxon>Fungi</taxon>
        <taxon>Dikarya</taxon>
        <taxon>Ascomycota</taxon>
        <taxon>Pezizomycotina</taxon>
        <taxon>Dothideomycetes</taxon>
        <taxon>Pleosporomycetidae</taxon>
        <taxon>Pleosporales</taxon>
        <taxon>Pleosporineae</taxon>
        <taxon>Didymellaceae</taxon>
        <taxon>Ascochyta</taxon>
    </lineage>
</organism>
<keyword evidence="6 11" id="KW-0472">Membrane</keyword>
<dbReference type="EMBL" id="RZGK01000014">
    <property type="protein sequence ID" value="KAF9694093.1"/>
    <property type="molecule type" value="Genomic_DNA"/>
</dbReference>
<evidence type="ECO:0000256" key="1">
    <source>
        <dbReference type="ARBA" id="ARBA00004586"/>
    </source>
</evidence>
<comment type="subcellular location">
    <subcellularLocation>
        <location evidence="7">Endomembrane system</location>
        <topology evidence="7">Single-pass membrane protein</topology>
    </subcellularLocation>
    <subcellularLocation>
        <location evidence="1">Endoplasmic reticulum membrane</location>
    </subcellularLocation>
</comment>
<dbReference type="InterPro" id="IPR003892">
    <property type="entry name" value="CUE"/>
</dbReference>
<evidence type="ECO:0000256" key="6">
    <source>
        <dbReference type="ARBA" id="ARBA00023136"/>
    </source>
</evidence>
<dbReference type="GO" id="GO:0005789">
    <property type="term" value="C:endoplasmic reticulum membrane"/>
    <property type="evidence" value="ECO:0007669"/>
    <property type="project" value="UniProtKB-SubCell"/>
</dbReference>
<feature type="transmembrane region" description="Helical" evidence="11">
    <location>
        <begin position="6"/>
        <end position="25"/>
    </location>
</feature>
<dbReference type="PROSITE" id="PS51140">
    <property type="entry name" value="CUE"/>
    <property type="match status" value="1"/>
</dbReference>
<dbReference type="Gene3D" id="1.10.8.10">
    <property type="entry name" value="DNA helicase RuvA subunit, C-terminal domain"/>
    <property type="match status" value="1"/>
</dbReference>
<comment type="caution">
    <text evidence="13">The sequence shown here is derived from an EMBL/GenBank/DDBJ whole genome shotgun (WGS) entry which is preliminary data.</text>
</comment>
<evidence type="ECO:0000256" key="11">
    <source>
        <dbReference type="SAM" id="Phobius"/>
    </source>
</evidence>